<dbReference type="STRING" id="1618578.UV74_C0013G0301"/>
<accession>A0A0G1DHM1</accession>
<dbReference type="EMBL" id="LCFQ01000013">
    <property type="protein sequence ID" value="KKS97179.1"/>
    <property type="molecule type" value="Genomic_DNA"/>
</dbReference>
<dbReference type="PANTHER" id="PTHR37422:SF13">
    <property type="entry name" value="LIPOPOLYSACCHARIDE BIOSYNTHESIS PROTEIN PA4999-RELATED"/>
    <property type="match status" value="1"/>
</dbReference>
<comment type="subcellular location">
    <subcellularLocation>
        <location evidence="1">Membrane</location>
        <topology evidence="1">Multi-pass membrane protein</topology>
    </subcellularLocation>
</comment>
<gene>
    <name evidence="7" type="ORF">UV74_C0013G0301</name>
</gene>
<keyword evidence="4 5" id="KW-0472">Membrane</keyword>
<feature type="transmembrane region" description="Helical" evidence="5">
    <location>
        <begin position="260"/>
        <end position="276"/>
    </location>
</feature>
<name>A0A0G1DHM1_9BACT</name>
<dbReference type="PANTHER" id="PTHR37422">
    <property type="entry name" value="TEICHURONIC ACID BIOSYNTHESIS PROTEIN TUAE"/>
    <property type="match status" value="1"/>
</dbReference>
<protein>
    <recommendedName>
        <fullName evidence="6">O-antigen ligase-related domain-containing protein</fullName>
    </recommendedName>
</protein>
<dbReference type="InterPro" id="IPR007016">
    <property type="entry name" value="O-antigen_ligase-rel_domated"/>
</dbReference>
<evidence type="ECO:0000256" key="3">
    <source>
        <dbReference type="ARBA" id="ARBA00022989"/>
    </source>
</evidence>
<dbReference type="InterPro" id="IPR051533">
    <property type="entry name" value="WaaL-like"/>
</dbReference>
<feature type="transmembrane region" description="Helical" evidence="5">
    <location>
        <begin position="55"/>
        <end position="76"/>
    </location>
</feature>
<evidence type="ECO:0000259" key="6">
    <source>
        <dbReference type="Pfam" id="PF04932"/>
    </source>
</evidence>
<reference evidence="7 8" key="1">
    <citation type="journal article" date="2015" name="Nature">
        <title>rRNA introns, odd ribosomes, and small enigmatic genomes across a large radiation of phyla.</title>
        <authorList>
            <person name="Brown C.T."/>
            <person name="Hug L.A."/>
            <person name="Thomas B.C."/>
            <person name="Sharon I."/>
            <person name="Castelle C.J."/>
            <person name="Singh A."/>
            <person name="Wilkins M.J."/>
            <person name="Williams K.H."/>
            <person name="Banfield J.F."/>
        </authorList>
    </citation>
    <scope>NUCLEOTIDE SEQUENCE [LARGE SCALE GENOMIC DNA]</scope>
</reference>
<dbReference type="GO" id="GO:0016020">
    <property type="term" value="C:membrane"/>
    <property type="evidence" value="ECO:0007669"/>
    <property type="project" value="UniProtKB-SubCell"/>
</dbReference>
<dbReference type="AlphaFoldDB" id="A0A0G1DHM1"/>
<dbReference type="Pfam" id="PF04932">
    <property type="entry name" value="Wzy_C"/>
    <property type="match status" value="1"/>
</dbReference>
<feature type="domain" description="O-antigen ligase-related" evidence="6">
    <location>
        <begin position="247"/>
        <end position="406"/>
    </location>
</feature>
<feature type="transmembrane region" description="Helical" evidence="5">
    <location>
        <begin position="430"/>
        <end position="454"/>
    </location>
</feature>
<feature type="transmembrane region" description="Helical" evidence="5">
    <location>
        <begin position="281"/>
        <end position="300"/>
    </location>
</feature>
<proteinExistence type="predicted"/>
<feature type="transmembrane region" description="Helical" evidence="5">
    <location>
        <begin position="88"/>
        <end position="109"/>
    </location>
</feature>
<dbReference type="Proteomes" id="UP000034090">
    <property type="component" value="Unassembled WGS sequence"/>
</dbReference>
<feature type="transmembrane region" description="Helical" evidence="5">
    <location>
        <begin position="145"/>
        <end position="164"/>
    </location>
</feature>
<evidence type="ECO:0000256" key="2">
    <source>
        <dbReference type="ARBA" id="ARBA00022692"/>
    </source>
</evidence>
<evidence type="ECO:0000256" key="4">
    <source>
        <dbReference type="ARBA" id="ARBA00023136"/>
    </source>
</evidence>
<evidence type="ECO:0000313" key="7">
    <source>
        <dbReference type="EMBL" id="KKS97179.1"/>
    </source>
</evidence>
<keyword evidence="2 5" id="KW-0812">Transmembrane</keyword>
<feature type="transmembrane region" description="Helical" evidence="5">
    <location>
        <begin position="121"/>
        <end position="138"/>
    </location>
</feature>
<keyword evidence="3 5" id="KW-1133">Transmembrane helix</keyword>
<evidence type="ECO:0000313" key="8">
    <source>
        <dbReference type="Proteomes" id="UP000034090"/>
    </source>
</evidence>
<evidence type="ECO:0000256" key="5">
    <source>
        <dbReference type="SAM" id="Phobius"/>
    </source>
</evidence>
<sequence length="483" mass="54579">MQFLEEVHFQKHMQKRLSRYRKIIDSNIKFGLAALILVVPLYPKFPFLNIPGTQVAIRLEDLLIFIVLALWLFCSVEKIPKFMNNKIIIAFVLFWSISLVSTFSGVFITQTVSAHISFLHWMRRVEYMFGFIIALDVIKKRGDLAFYLKLLTIDLFIIFLFGLGQKYLNWPVITTQNAEYAKGVALRYIPGSHLISTFAGHYDLATYIVLMAPIFIVLSFGTRNVVDSVKIIKNSLVAKGIFLFISTISLWTLVNSASRISIASYLGSVTLALIFIKKYRYIPVVIVASILFISSSSNLIDRYMRIIEVTVQKVVGERGNIVELDLVYAAEDAPARRETKIPTPTPVPVFEDRSTSIRINVEWPRALRALKKNLILGTGYSSITLATDNDYLRMLGEIGILGTLSFSLVLAKIVYYLFAELLRHGSKPSLERYFVLAVLAAVPGVMLNMVFIDILEASKFAIMFWIILGLAISSANLLSNEKD</sequence>
<comment type="caution">
    <text evidence="7">The sequence shown here is derived from an EMBL/GenBank/DDBJ whole genome shotgun (WGS) entry which is preliminary data.</text>
</comment>
<organism evidence="7 8">
    <name type="scientific">Candidatus Woesebacteria bacterium GW2011_GWB1_43_14</name>
    <dbReference type="NCBI Taxonomy" id="1618578"/>
    <lineage>
        <taxon>Bacteria</taxon>
        <taxon>Candidatus Woeseibacteriota</taxon>
    </lineage>
</organism>
<evidence type="ECO:0000256" key="1">
    <source>
        <dbReference type="ARBA" id="ARBA00004141"/>
    </source>
</evidence>
<feature type="transmembrane region" description="Helical" evidence="5">
    <location>
        <begin position="460"/>
        <end position="478"/>
    </location>
</feature>
<feature type="transmembrane region" description="Helical" evidence="5">
    <location>
        <begin position="204"/>
        <end position="224"/>
    </location>
</feature>
<feature type="transmembrane region" description="Helical" evidence="5">
    <location>
        <begin position="236"/>
        <end position="254"/>
    </location>
</feature>
<feature type="transmembrane region" description="Helical" evidence="5">
    <location>
        <begin position="398"/>
        <end position="418"/>
    </location>
</feature>
<feature type="transmembrane region" description="Helical" evidence="5">
    <location>
        <begin position="23"/>
        <end position="43"/>
    </location>
</feature>